<name>A0A837G6I7_9VIBR</name>
<dbReference type="AlphaFoldDB" id="A0A837G6I7"/>
<dbReference type="InterPro" id="IPR011642">
    <property type="entry name" value="Gate_dom"/>
</dbReference>
<organism evidence="2">
    <name type="scientific">Vibrio coralliilyticus</name>
    <dbReference type="NCBI Taxonomy" id="190893"/>
    <lineage>
        <taxon>Bacteria</taxon>
        <taxon>Pseudomonadati</taxon>
        <taxon>Pseudomonadota</taxon>
        <taxon>Gammaproteobacteria</taxon>
        <taxon>Vibrionales</taxon>
        <taxon>Vibrionaceae</taxon>
        <taxon>Vibrio</taxon>
    </lineage>
</organism>
<sequence length="435" mass="47663">MNQLLEHQKPHLSSWCRLFGLSGIGIFVFFAPITIGGLQSIPIDHIVKIAQNQLGANTSWYALLMITLGALYPLFNSGWRNNRTEQIFLILKWIGVIAGFLAVTKIGPTQFQSPDMLPFLFEKLVIPVSLIVPIGSIFLAFLVNYGMMESIGALMQKVMQPIWRTPGRSAIDALASFVGSYSIGLLITNRMYVSGHYSLREAAIIATGFSTVSATFMLIIAKALSLMDMWATYFAVTLIITFLVTAITARLPPLSTLSNEKNTEIPTNRTQVTLRSALEVGLKAADEAPSIRVSIMTNLKDGLMMTLNILPSIMSVGFIGLLGAKYTPIFDWIGFTLYPFIWVWGIDNSQELASAIAAGLAEMFLPALIMQDTDLVSRFVTGVVSVSSILFMSASIPCILSTKLPLKISHLIVIWFLRTALSLTLAIPTALILFG</sequence>
<proteinExistence type="predicted"/>
<gene>
    <name evidence="2" type="ORF">TW71_13895</name>
</gene>
<evidence type="ECO:0000259" key="1">
    <source>
        <dbReference type="Pfam" id="PF07670"/>
    </source>
</evidence>
<protein>
    <submittedName>
        <fullName evidence="2">Histidine transporter</fullName>
    </submittedName>
</protein>
<dbReference type="Pfam" id="PF07670">
    <property type="entry name" value="Gate"/>
    <property type="match status" value="1"/>
</dbReference>
<comment type="caution">
    <text evidence="2">The sequence shown here is derived from an EMBL/GenBank/DDBJ whole genome shotgun (WGS) entry which is preliminary data.</text>
</comment>
<accession>A0A837G6I7</accession>
<dbReference type="RefSeq" id="WP_045986277.1">
    <property type="nucleotide sequence ID" value="NZ_CP063052.1"/>
</dbReference>
<reference evidence="2" key="1">
    <citation type="journal article" date="2015" name="BMC Genomics">
        <title>Genome mining reveals unlocked bioactive potential of marine Gram-negative bacteria.</title>
        <authorList>
            <person name="Machado H."/>
            <person name="Sonnenschein E.C."/>
            <person name="Melchiorsen J."/>
            <person name="Gram L."/>
        </authorList>
    </citation>
    <scope>NUCLEOTIDE SEQUENCE</scope>
    <source>
        <strain evidence="2">S2052</strain>
    </source>
</reference>
<dbReference type="EMBL" id="JXXR01000016">
    <property type="protein sequence ID" value="KJY71110.1"/>
    <property type="molecule type" value="Genomic_DNA"/>
</dbReference>
<evidence type="ECO:0000313" key="2">
    <source>
        <dbReference type="EMBL" id="KJY71110.1"/>
    </source>
</evidence>
<feature type="domain" description="Nucleoside transporter/FeoB GTPase Gate" evidence="1">
    <location>
        <begin position="127"/>
        <end position="225"/>
    </location>
</feature>